<dbReference type="STRING" id="416450.A0A1V6PC68"/>
<protein>
    <recommendedName>
        <fullName evidence="4">Chitin-binding type-4 domain-containing protein</fullName>
    </recommendedName>
</protein>
<accession>A0A1V6PC68</accession>
<keyword evidence="3" id="KW-1185">Reference proteome</keyword>
<reference evidence="1" key="1">
    <citation type="submission" date="2016-08" db="EMBL/GenBank/DDBJ databases">
        <title>Uncovering the secondary metabolism of Penicillium species provides insights into the evolution of 6-MSA pathways.</title>
        <authorList>
            <person name="Nielsen J.C."/>
            <person name="Nielsen J."/>
        </authorList>
    </citation>
    <scope>NUCLEOTIDE SEQUENCE [LARGE SCALE GENOMIC DNA]</scope>
    <source>
        <strain evidence="1">IBT 31811</strain>
    </source>
</reference>
<evidence type="ECO:0000313" key="2">
    <source>
        <dbReference type="EMBL" id="OQD78009.1"/>
    </source>
</evidence>
<dbReference type="AlphaFoldDB" id="A0A1V6PC68"/>
<proteinExistence type="predicted"/>
<comment type="caution">
    <text evidence="1">The sequence shown here is derived from an EMBL/GenBank/DDBJ whole genome shotgun (WGS) entry which is preliminary data.</text>
</comment>
<reference evidence="3" key="2">
    <citation type="journal article" date="2017" name="Nat. Microbiol.">
        <title>Global analysis of biosynthetic gene clusters reveals vast potential of secondary metabolite production in Penicillium species.</title>
        <authorList>
            <person name="Nielsen J.C."/>
            <person name="Grijseels S."/>
            <person name="Prigent S."/>
            <person name="Ji B."/>
            <person name="Dainat J."/>
            <person name="Nielsen K.F."/>
            <person name="Frisvad J.C."/>
            <person name="Workman M."/>
            <person name="Nielsen J."/>
        </authorList>
    </citation>
    <scope>NUCLEOTIDE SEQUENCE [LARGE SCALE GENOMIC DNA]</scope>
    <source>
        <strain evidence="3">IBT 31811</strain>
    </source>
</reference>
<name>A0A1V6PC68_9EURO</name>
<dbReference type="PANTHER" id="PTHR36182">
    <property type="entry name" value="PROTEIN, PUTATIVE (AFU_ORTHOLOGUE AFUA_6G10930)-RELATED"/>
    <property type="match status" value="1"/>
</dbReference>
<evidence type="ECO:0008006" key="4">
    <source>
        <dbReference type="Google" id="ProtNLM"/>
    </source>
</evidence>
<gene>
    <name evidence="2" type="ORF">PENANT_c099G03356</name>
    <name evidence="1" type="ORF">PENANT_c181G08433</name>
</gene>
<dbReference type="Proteomes" id="UP000191672">
    <property type="component" value="Unassembled WGS sequence"/>
</dbReference>
<sequence length="233" mass="24851">MSLFCSVIHAHLIMTSPEPYSLGTLNNSPLAGDGSDFPCKLRANAFEAPRTETTIGVGQSHQLIFKGSVTHGGGSCQISLTKDLEPSKSSEWMVITSFIGGCPANVDGNLPSDPSRIEKYPSNFTIPHNITPGKYTLAWTWFNRLGNREMYMNCAPITVTSDTSRGGAVKSIERSSTLPAMFVANVNGCTTTAGIDIKFPEPGESVEFNGQPANLASDEQPACTGVSTFGVRP</sequence>
<dbReference type="Gene3D" id="2.70.50.70">
    <property type="match status" value="1"/>
</dbReference>
<evidence type="ECO:0000313" key="3">
    <source>
        <dbReference type="Proteomes" id="UP000191672"/>
    </source>
</evidence>
<dbReference type="PANTHER" id="PTHR36182:SF2">
    <property type="entry name" value="LYTIC POLYSACCHARIDE MONOOXYGENASE"/>
    <property type="match status" value="1"/>
</dbReference>
<organism evidence="1 3">
    <name type="scientific">Penicillium antarcticum</name>
    <dbReference type="NCBI Taxonomy" id="416450"/>
    <lineage>
        <taxon>Eukaryota</taxon>
        <taxon>Fungi</taxon>
        <taxon>Dikarya</taxon>
        <taxon>Ascomycota</taxon>
        <taxon>Pezizomycotina</taxon>
        <taxon>Eurotiomycetes</taxon>
        <taxon>Eurotiomycetidae</taxon>
        <taxon>Eurotiales</taxon>
        <taxon>Aspergillaceae</taxon>
        <taxon>Penicillium</taxon>
    </lineage>
</organism>
<dbReference type="EMBL" id="MDYN01000099">
    <property type="protein sequence ID" value="OQD78009.1"/>
    <property type="molecule type" value="Genomic_DNA"/>
</dbReference>
<evidence type="ECO:0000313" key="1">
    <source>
        <dbReference type="EMBL" id="OQD74242.1"/>
    </source>
</evidence>
<dbReference type="EMBL" id="MDYN01000181">
    <property type="protein sequence ID" value="OQD74242.1"/>
    <property type="molecule type" value="Genomic_DNA"/>
</dbReference>